<keyword evidence="3" id="KW-0805">Transcription regulation</keyword>
<organism evidence="10 11">
    <name type="scientific">Coffea arabica</name>
    <name type="common">Arabian coffee</name>
    <dbReference type="NCBI Taxonomy" id="13443"/>
    <lineage>
        <taxon>Eukaryota</taxon>
        <taxon>Viridiplantae</taxon>
        <taxon>Streptophyta</taxon>
        <taxon>Embryophyta</taxon>
        <taxon>Tracheophyta</taxon>
        <taxon>Spermatophyta</taxon>
        <taxon>Magnoliopsida</taxon>
        <taxon>eudicotyledons</taxon>
        <taxon>Gunneridae</taxon>
        <taxon>Pentapetalae</taxon>
        <taxon>asterids</taxon>
        <taxon>lamiids</taxon>
        <taxon>Gentianales</taxon>
        <taxon>Rubiaceae</taxon>
        <taxon>Ixoroideae</taxon>
        <taxon>Gardenieae complex</taxon>
        <taxon>Bertiereae - Coffeeae clade</taxon>
        <taxon>Coffeeae</taxon>
        <taxon>Coffea</taxon>
    </lineage>
</organism>
<dbReference type="PANTHER" id="PTHR31194:SF202">
    <property type="entry name" value="ETHYLENE-RESPONSIVE TRANSCRIPTION FACTOR ERF070"/>
    <property type="match status" value="1"/>
</dbReference>
<evidence type="ECO:0000313" key="10">
    <source>
        <dbReference type="Proteomes" id="UP001652660"/>
    </source>
</evidence>
<keyword evidence="8" id="KW-1133">Transmembrane helix</keyword>
<feature type="compositionally biased region" description="Polar residues" evidence="7">
    <location>
        <begin position="285"/>
        <end position="301"/>
    </location>
</feature>
<dbReference type="CDD" id="cd00018">
    <property type="entry name" value="AP2"/>
    <property type="match status" value="1"/>
</dbReference>
<evidence type="ECO:0000256" key="6">
    <source>
        <dbReference type="ARBA" id="ARBA00023242"/>
    </source>
</evidence>
<dbReference type="OrthoDB" id="777519at2759"/>
<dbReference type="AlphaFoldDB" id="A0A6P6W3V3"/>
<protein>
    <submittedName>
        <fullName evidence="11">Ethylene-responsive transcription factor CRF4-like</fullName>
    </submittedName>
</protein>
<dbReference type="Pfam" id="PF00847">
    <property type="entry name" value="AP2"/>
    <property type="match status" value="1"/>
</dbReference>
<sequence>MCVGHFKAIFLYLHALYSSAFFFFTLPIDFPLLFYVVFNSNSRATATTLVRIQHSKVWGVGEKRERKRKKMVDRGFLCPVKYTEHRSLTKKFALKPKKSSGRSSIVPRTVRISVTDPDATDSSSDEDELFGRQRVKRYISEIKIETAAVCQQNSNNVISASSNDLAPHHHPKKKTAEALQAKQRPMKAKEPPVAAARGAVRKFRGVRQRPWGKWAAEIRDPSRRARLWLGTYDTAEEAAMVYDNAAIKLRGPDALTNFITPPAKEKPQVNVASTSCYESGEESHNLSSPTSVLRFRSSQSSEEAEPECRSEGVEGPVPADCTDEQTVQEETDGEPWQEPVPEVAEECQGETRHMIPDYSNEYMPMDVPFLDNFFNFQSPERITFDDTVPPSFSNDTFDLGLDVSFDDDVLPGLFADTAAASAGFGEFNDSFQDFGSVELNVDDYFQDMNDFASADALLAV</sequence>
<dbReference type="SUPFAM" id="SSF54171">
    <property type="entry name" value="DNA-binding domain"/>
    <property type="match status" value="1"/>
</dbReference>
<dbReference type="InterPro" id="IPR016177">
    <property type="entry name" value="DNA-bd_dom_sf"/>
</dbReference>
<evidence type="ECO:0000256" key="2">
    <source>
        <dbReference type="ARBA" id="ARBA00022821"/>
    </source>
</evidence>
<reference evidence="11" key="2">
    <citation type="submission" date="2025-08" db="UniProtKB">
        <authorList>
            <consortium name="RefSeq"/>
        </authorList>
    </citation>
    <scope>IDENTIFICATION</scope>
    <source>
        <tissue evidence="11">Leaves</tissue>
    </source>
</reference>
<evidence type="ECO:0000256" key="7">
    <source>
        <dbReference type="SAM" id="MobiDB-lite"/>
    </source>
</evidence>
<dbReference type="Proteomes" id="UP001652660">
    <property type="component" value="Chromosome 2e"/>
</dbReference>
<dbReference type="PANTHER" id="PTHR31194">
    <property type="entry name" value="SHN SHINE , DNA BINDING / TRANSCRIPTION FACTOR"/>
    <property type="match status" value="1"/>
</dbReference>
<evidence type="ECO:0000256" key="1">
    <source>
        <dbReference type="ARBA" id="ARBA00004123"/>
    </source>
</evidence>
<proteinExistence type="predicted"/>
<dbReference type="GO" id="GO:0006952">
    <property type="term" value="P:defense response"/>
    <property type="evidence" value="ECO:0007669"/>
    <property type="project" value="UniProtKB-KW"/>
</dbReference>
<keyword evidence="10" id="KW-1185">Reference proteome</keyword>
<comment type="subcellular location">
    <subcellularLocation>
        <location evidence="1">Nucleus</location>
    </subcellularLocation>
</comment>
<feature type="domain" description="AP2/ERF" evidence="9">
    <location>
        <begin position="202"/>
        <end position="259"/>
    </location>
</feature>
<evidence type="ECO:0000256" key="8">
    <source>
        <dbReference type="SAM" id="Phobius"/>
    </source>
</evidence>
<dbReference type="GO" id="GO:0005634">
    <property type="term" value="C:nucleus"/>
    <property type="evidence" value="ECO:0007669"/>
    <property type="project" value="UniProtKB-SubCell"/>
</dbReference>
<reference evidence="10" key="1">
    <citation type="journal article" date="2025" name="Foods">
        <title>Unveiling the Microbial Signatures of Arabica Coffee Cherries: Insights into Ripeness Specific Diversity, Functional Traits, and Implications for Quality and Safety.</title>
        <authorList>
            <consortium name="RefSeq"/>
            <person name="Tenea G.N."/>
            <person name="Cifuentes V."/>
            <person name="Reyes P."/>
            <person name="Cevallos-Vallejos M."/>
        </authorList>
    </citation>
    <scope>NUCLEOTIDE SEQUENCE [LARGE SCALE GENOMIC DNA]</scope>
</reference>
<feature type="region of interest" description="Disordered" evidence="7">
    <location>
        <begin position="266"/>
        <end position="319"/>
    </location>
</feature>
<evidence type="ECO:0000256" key="4">
    <source>
        <dbReference type="ARBA" id="ARBA00023125"/>
    </source>
</evidence>
<dbReference type="InterPro" id="IPR036955">
    <property type="entry name" value="AP2/ERF_dom_sf"/>
</dbReference>
<accession>A0A6P6W3V3</accession>
<dbReference type="Gene3D" id="3.30.730.10">
    <property type="entry name" value="AP2/ERF domain"/>
    <property type="match status" value="1"/>
</dbReference>
<name>A0A6P6W3V3_COFAR</name>
<keyword evidence="6" id="KW-0539">Nucleus</keyword>
<evidence type="ECO:0000256" key="5">
    <source>
        <dbReference type="ARBA" id="ARBA00023163"/>
    </source>
</evidence>
<gene>
    <name evidence="11" type="primary">LOC113729965</name>
</gene>
<evidence type="ECO:0000256" key="3">
    <source>
        <dbReference type="ARBA" id="ARBA00023015"/>
    </source>
</evidence>
<keyword evidence="2" id="KW-0611">Plant defense</keyword>
<dbReference type="InterPro" id="IPR001471">
    <property type="entry name" value="AP2/ERF_dom"/>
</dbReference>
<keyword evidence="8" id="KW-0812">Transmembrane</keyword>
<evidence type="ECO:0000313" key="11">
    <source>
        <dbReference type="RefSeq" id="XP_027110139.1"/>
    </source>
</evidence>
<dbReference type="FunFam" id="3.30.730.10:FF:000001">
    <property type="entry name" value="Ethylene-responsive transcription factor 2"/>
    <property type="match status" value="1"/>
</dbReference>
<dbReference type="SMART" id="SM00380">
    <property type="entry name" value="AP2"/>
    <property type="match status" value="1"/>
</dbReference>
<dbReference type="GO" id="GO:0003700">
    <property type="term" value="F:DNA-binding transcription factor activity"/>
    <property type="evidence" value="ECO:0007669"/>
    <property type="project" value="InterPro"/>
</dbReference>
<dbReference type="GeneID" id="113729965"/>
<dbReference type="RefSeq" id="XP_027110139.1">
    <property type="nucleotide sequence ID" value="XM_027254338.2"/>
</dbReference>
<evidence type="ECO:0000259" key="9">
    <source>
        <dbReference type="PROSITE" id="PS51032"/>
    </source>
</evidence>
<keyword evidence="5" id="KW-0804">Transcription</keyword>
<dbReference type="PROSITE" id="PS51032">
    <property type="entry name" value="AP2_ERF"/>
    <property type="match status" value="1"/>
</dbReference>
<feature type="transmembrane region" description="Helical" evidence="8">
    <location>
        <begin position="12"/>
        <end position="38"/>
    </location>
</feature>
<dbReference type="GO" id="GO:0003677">
    <property type="term" value="F:DNA binding"/>
    <property type="evidence" value="ECO:0007669"/>
    <property type="project" value="UniProtKB-KW"/>
</dbReference>
<dbReference type="PRINTS" id="PR00367">
    <property type="entry name" value="ETHRSPELEMNT"/>
</dbReference>
<dbReference type="InterPro" id="IPR050913">
    <property type="entry name" value="AP2/ERF_ERF"/>
</dbReference>
<keyword evidence="8" id="KW-0472">Membrane</keyword>
<keyword evidence="4" id="KW-0238">DNA-binding</keyword>